<protein>
    <submittedName>
        <fullName evidence="4">BRO1-like domain-containing protein</fullName>
    </submittedName>
</protein>
<comment type="caution">
    <text evidence="4">The sequence shown here is derived from an EMBL/GenBank/DDBJ whole genome shotgun (WGS) entry which is preliminary data.</text>
</comment>
<dbReference type="PANTHER" id="PTHR23030">
    <property type="entry name" value="PCD6 INTERACTING PROTEIN-RELATED"/>
    <property type="match status" value="1"/>
</dbReference>
<dbReference type="InterPro" id="IPR004328">
    <property type="entry name" value="BRO1_dom"/>
</dbReference>
<evidence type="ECO:0000313" key="4">
    <source>
        <dbReference type="EMBL" id="KAH6688467.1"/>
    </source>
</evidence>
<dbReference type="PROSITE" id="PS51180">
    <property type="entry name" value="BRO1"/>
    <property type="match status" value="1"/>
</dbReference>
<comment type="similarity">
    <text evidence="1">Belongs to the palA/RIM20 family.</text>
</comment>
<feature type="compositionally biased region" description="Basic and acidic residues" evidence="2">
    <location>
        <begin position="659"/>
        <end position="668"/>
    </location>
</feature>
<dbReference type="GO" id="GO:0005768">
    <property type="term" value="C:endosome"/>
    <property type="evidence" value="ECO:0007669"/>
    <property type="project" value="TreeGrafter"/>
</dbReference>
<dbReference type="PANTHER" id="PTHR23030:SF39">
    <property type="entry name" value="PROGRAMMED CELL DEATH 6-INTERACTING PROTEIN"/>
    <property type="match status" value="1"/>
</dbReference>
<dbReference type="AlphaFoldDB" id="A0A9P9ABU2"/>
<dbReference type="InterPro" id="IPR025304">
    <property type="entry name" value="ALIX_V_dom"/>
</dbReference>
<dbReference type="Gene3D" id="1.25.40.280">
    <property type="entry name" value="alix/aip1 like domains"/>
    <property type="match status" value="1"/>
</dbReference>
<feature type="region of interest" description="Disordered" evidence="2">
    <location>
        <begin position="737"/>
        <end position="869"/>
    </location>
</feature>
<evidence type="ECO:0000256" key="2">
    <source>
        <dbReference type="SAM" id="MobiDB-lite"/>
    </source>
</evidence>
<dbReference type="OrthoDB" id="64867at2759"/>
<dbReference type="EMBL" id="JAGSXJ010000009">
    <property type="protein sequence ID" value="KAH6688467.1"/>
    <property type="molecule type" value="Genomic_DNA"/>
</dbReference>
<proteinExistence type="inferred from homology"/>
<feature type="compositionally biased region" description="Low complexity" evidence="2">
    <location>
        <begin position="847"/>
        <end position="858"/>
    </location>
</feature>
<dbReference type="Proteomes" id="UP000770015">
    <property type="component" value="Unassembled WGS sequence"/>
</dbReference>
<dbReference type="Gene3D" id="1.20.120.560">
    <property type="entry name" value="alix/aip1 in complex with the ypdl late domain"/>
    <property type="match status" value="1"/>
</dbReference>
<feature type="region of interest" description="Disordered" evidence="2">
    <location>
        <begin position="659"/>
        <end position="678"/>
    </location>
</feature>
<evidence type="ECO:0000313" key="5">
    <source>
        <dbReference type="Proteomes" id="UP000770015"/>
    </source>
</evidence>
<keyword evidence="5" id="KW-1185">Reference proteome</keyword>
<feature type="compositionally biased region" description="Polar residues" evidence="2">
    <location>
        <begin position="743"/>
        <end position="753"/>
    </location>
</feature>
<dbReference type="InterPro" id="IPR038499">
    <property type="entry name" value="BRO1_sf"/>
</dbReference>
<feature type="compositionally biased region" description="Polar residues" evidence="2">
    <location>
        <begin position="763"/>
        <end position="785"/>
    </location>
</feature>
<name>A0A9P9ABU2_9PEZI</name>
<dbReference type="CDD" id="cd09241">
    <property type="entry name" value="BRO1_ScRim20-like"/>
    <property type="match status" value="1"/>
</dbReference>
<feature type="domain" description="BRO1" evidence="3">
    <location>
        <begin position="6"/>
        <end position="404"/>
    </location>
</feature>
<dbReference type="SMART" id="SM01041">
    <property type="entry name" value="BRO1"/>
    <property type="match status" value="1"/>
</dbReference>
<evidence type="ECO:0000259" key="3">
    <source>
        <dbReference type="PROSITE" id="PS51180"/>
    </source>
</evidence>
<feature type="compositionally biased region" description="Gly residues" evidence="2">
    <location>
        <begin position="827"/>
        <end position="839"/>
    </location>
</feature>
<dbReference type="Pfam" id="PF03097">
    <property type="entry name" value="BRO1"/>
    <property type="match status" value="1"/>
</dbReference>
<accession>A0A9P9ABU2</accession>
<dbReference type="Pfam" id="PF13949">
    <property type="entry name" value="ALIX_LYPXL_bnd"/>
    <property type="match status" value="1"/>
</dbReference>
<evidence type="ECO:0000256" key="1">
    <source>
        <dbReference type="ARBA" id="ARBA00038154"/>
    </source>
</evidence>
<sequence length="869" mass="97420">MALPNYILDLPFRRSNHLSLSASIRQYINTKYDQHPDMFRQDLEVVDTLRREAINVREPHPSGIKAIQAYAAQLMWIGGKFPIDLGAEFTWYPALGYNTDRPMVRNNLKYELMNVLFNLAALYSQLATGQARSGGPEGVKKANHYFSLGAGVLTYMKKEVLPELRMSDPPEDMDGHTLEALAELLLAQSQECFWKKAVLDGTYKDANIAKLAARVSDLYNSATEAAMQSEAISSAWIHHMSAKHHHFAGAAQLRAACDCLDKGKYGEEVARLMDAVTCVNEGLKEGKGGSLNKTILDDLQGLKRKVEEDLKRAEKDNDLIYMDPVPPKSELKILERFNMAKAVVPPEIQNPFDYLGDQTEFGPPLFAQLVPFAVHAAITIYEQRRDRLVQTSIIQPLDDLMEKIHISLSALNLPGSLQAIEKPLGLPPSLVQHAEEIRQADAIGRIHRAFSDIDKLRSSDKSVFAEGKAILAAEEDEDNRLRARFGTERWTRPDSRSDPQGAQLWAQVAEIEGYLGSSTSSDQVVRDKFDQVEDLLGLLSSSDRVLMDFVPSSRRMDIPEPLRPFIGRLRSAYNDVLRLESRRRKKAEAIREKAKNDDVKPAIMKEAGHLERTYPATALAPVHFDVFFEKRLDQLYEPELEAVEKEAQEQDRLMTEVERASHEFEAQRRSISSGNREREQALQKLDNAYYKYKEIVSHLEVGRTFYNDLSKVVGQNFRDPARSWASERRMEAKHLEEELNMPTLGSLNINRSPMHSPAASSYHAEQQQRTSSYFGQNAVPQQQQHVPAHSPPAEARVQSWAGSTVEPQQPRPVPPMGSMWTPDVGIRFGGGPGPAGGSGQAPPGPSPNAQQQQQQMGGTWDPNSGIRFG</sequence>
<organism evidence="4 5">
    <name type="scientific">Plectosphaerella plurivora</name>
    <dbReference type="NCBI Taxonomy" id="936078"/>
    <lineage>
        <taxon>Eukaryota</taxon>
        <taxon>Fungi</taxon>
        <taxon>Dikarya</taxon>
        <taxon>Ascomycota</taxon>
        <taxon>Pezizomycotina</taxon>
        <taxon>Sordariomycetes</taxon>
        <taxon>Hypocreomycetidae</taxon>
        <taxon>Glomerellales</taxon>
        <taxon>Plectosphaerellaceae</taxon>
        <taxon>Plectosphaerella</taxon>
    </lineage>
</organism>
<reference evidence="4" key="1">
    <citation type="journal article" date="2021" name="Nat. Commun.">
        <title>Genetic determinants of endophytism in the Arabidopsis root mycobiome.</title>
        <authorList>
            <person name="Mesny F."/>
            <person name="Miyauchi S."/>
            <person name="Thiergart T."/>
            <person name="Pickel B."/>
            <person name="Atanasova L."/>
            <person name="Karlsson M."/>
            <person name="Huettel B."/>
            <person name="Barry K.W."/>
            <person name="Haridas S."/>
            <person name="Chen C."/>
            <person name="Bauer D."/>
            <person name="Andreopoulos W."/>
            <person name="Pangilinan J."/>
            <person name="LaButti K."/>
            <person name="Riley R."/>
            <person name="Lipzen A."/>
            <person name="Clum A."/>
            <person name="Drula E."/>
            <person name="Henrissat B."/>
            <person name="Kohler A."/>
            <person name="Grigoriev I.V."/>
            <person name="Martin F.M."/>
            <person name="Hacquard S."/>
        </authorList>
    </citation>
    <scope>NUCLEOTIDE SEQUENCE</scope>
    <source>
        <strain evidence="4">MPI-SDFR-AT-0117</strain>
    </source>
</reference>
<dbReference type="Gene3D" id="1.20.140.50">
    <property type="entry name" value="alix/aip1 like domains"/>
    <property type="match status" value="1"/>
</dbReference>
<gene>
    <name evidence="4" type="ORF">F5X68DRAFT_168329</name>
</gene>